<protein>
    <submittedName>
        <fullName evidence="1">Uncharacterized protein</fullName>
    </submittedName>
</protein>
<comment type="caution">
    <text evidence="1">The sequence shown here is derived from an EMBL/GenBank/DDBJ whole genome shotgun (WGS) entry which is preliminary data.</text>
</comment>
<keyword evidence="2" id="KW-1185">Reference proteome</keyword>
<gene>
    <name evidence="1" type="ORF">QYF61_006928</name>
</gene>
<organism evidence="1 2">
    <name type="scientific">Mycteria americana</name>
    <name type="common">Wood stork</name>
    <dbReference type="NCBI Taxonomy" id="33587"/>
    <lineage>
        <taxon>Eukaryota</taxon>
        <taxon>Metazoa</taxon>
        <taxon>Chordata</taxon>
        <taxon>Craniata</taxon>
        <taxon>Vertebrata</taxon>
        <taxon>Euteleostomi</taxon>
        <taxon>Archelosauria</taxon>
        <taxon>Archosauria</taxon>
        <taxon>Dinosauria</taxon>
        <taxon>Saurischia</taxon>
        <taxon>Theropoda</taxon>
        <taxon>Coelurosauria</taxon>
        <taxon>Aves</taxon>
        <taxon>Neognathae</taxon>
        <taxon>Neoaves</taxon>
        <taxon>Aequornithes</taxon>
        <taxon>Ciconiiformes</taxon>
        <taxon>Ciconiidae</taxon>
        <taxon>Mycteria</taxon>
    </lineage>
</organism>
<accession>A0AAN7S7S6</accession>
<dbReference type="Proteomes" id="UP001333110">
    <property type="component" value="Unassembled WGS sequence"/>
</dbReference>
<name>A0AAN7S7S6_MYCAM</name>
<sequence>MLAGLDPLVILYMPCDSTQDDLLHQLPQNQGTLAAKMRTKDIMGNLLTQDMKRADVLSAFFTLVFTGKIRLPGFLCLVAVLPTTAEEDQSRDHLHKRDTYKNVDGPRWDASEYTLRDQAKVIARLLSIIFENV</sequence>
<dbReference type="AlphaFoldDB" id="A0AAN7S7S6"/>
<evidence type="ECO:0000313" key="1">
    <source>
        <dbReference type="EMBL" id="KAK4820803.1"/>
    </source>
</evidence>
<proteinExistence type="predicted"/>
<evidence type="ECO:0000313" key="2">
    <source>
        <dbReference type="Proteomes" id="UP001333110"/>
    </source>
</evidence>
<reference evidence="1 2" key="1">
    <citation type="journal article" date="2023" name="J. Hered.">
        <title>Chromosome-level genome of the wood stork (Mycteria americana) provides insight into avian chromosome evolution.</title>
        <authorList>
            <person name="Flamio R. Jr."/>
            <person name="Ramstad K.M."/>
        </authorList>
    </citation>
    <scope>NUCLEOTIDE SEQUENCE [LARGE SCALE GENOMIC DNA]</scope>
    <source>
        <strain evidence="1">JAX WOST 10</strain>
    </source>
</reference>
<dbReference type="EMBL" id="JAUNZN010000005">
    <property type="protein sequence ID" value="KAK4820803.1"/>
    <property type="molecule type" value="Genomic_DNA"/>
</dbReference>